<keyword evidence="5" id="KW-0391">Immunity</keyword>
<dbReference type="PROSITE" id="PS50188">
    <property type="entry name" value="B302_SPRY"/>
    <property type="match status" value="1"/>
</dbReference>
<dbReference type="Gene3D" id="2.60.120.920">
    <property type="match status" value="1"/>
</dbReference>
<dbReference type="CDD" id="cd19769">
    <property type="entry name" value="Bbox2_TRIM16-like"/>
    <property type="match status" value="1"/>
</dbReference>
<name>A0A3Q1AZE7_AMPOC</name>
<reference evidence="11" key="3">
    <citation type="submission" date="2025-09" db="UniProtKB">
        <authorList>
            <consortium name="Ensembl"/>
        </authorList>
    </citation>
    <scope>IDENTIFICATION</scope>
</reference>
<dbReference type="SUPFAM" id="SSF57850">
    <property type="entry name" value="RING/U-box"/>
    <property type="match status" value="1"/>
</dbReference>
<dbReference type="SMART" id="SM00589">
    <property type="entry name" value="PRY"/>
    <property type="match status" value="1"/>
</dbReference>
<reference evidence="11" key="2">
    <citation type="submission" date="2025-08" db="UniProtKB">
        <authorList>
            <consortium name="Ensembl"/>
        </authorList>
    </citation>
    <scope>IDENTIFICATION</scope>
</reference>
<feature type="domain" description="B30.2/SPRY" evidence="10">
    <location>
        <begin position="360"/>
        <end position="555"/>
    </location>
</feature>
<keyword evidence="2" id="KW-0479">Metal-binding</keyword>
<evidence type="ECO:0000256" key="6">
    <source>
        <dbReference type="PROSITE-ProRule" id="PRU00024"/>
    </source>
</evidence>
<dbReference type="Proteomes" id="UP001501940">
    <property type="component" value="Chromosome 11"/>
</dbReference>
<dbReference type="PANTHER" id="PTHR25465:SF32">
    <property type="entry name" value="BLOODTHIRSTY-RELATED GENE FAMILY, MEMBER 16 ISOFORM X1-RELATED"/>
    <property type="match status" value="1"/>
</dbReference>
<evidence type="ECO:0000313" key="11">
    <source>
        <dbReference type="Ensembl" id="ENSAOCP00000007052.2"/>
    </source>
</evidence>
<evidence type="ECO:0000256" key="1">
    <source>
        <dbReference type="ARBA" id="ARBA00022588"/>
    </source>
</evidence>
<dbReference type="Gene3D" id="3.30.40.10">
    <property type="entry name" value="Zinc/RING finger domain, C3HC4 (zinc finger)"/>
    <property type="match status" value="1"/>
</dbReference>
<dbReference type="Gene3D" id="4.10.830.40">
    <property type="match status" value="1"/>
</dbReference>
<dbReference type="InterPro" id="IPR013083">
    <property type="entry name" value="Znf_RING/FYVE/PHD"/>
</dbReference>
<keyword evidence="7" id="KW-0175">Coiled coil</keyword>
<keyword evidence="12" id="KW-1185">Reference proteome</keyword>
<dbReference type="PROSITE" id="PS50119">
    <property type="entry name" value="ZF_BBOX"/>
    <property type="match status" value="1"/>
</dbReference>
<dbReference type="InterPro" id="IPR017907">
    <property type="entry name" value="Znf_RING_CS"/>
</dbReference>
<dbReference type="CDD" id="cd19802">
    <property type="entry name" value="Bbox1_TRIM8-like"/>
    <property type="match status" value="1"/>
</dbReference>
<dbReference type="AlphaFoldDB" id="A0A3Q1AZE7"/>
<accession>A0A3Q1AZE7</accession>
<dbReference type="SMART" id="SM00336">
    <property type="entry name" value="BBOX"/>
    <property type="match status" value="2"/>
</dbReference>
<dbReference type="SUPFAM" id="SSF57845">
    <property type="entry name" value="B-box zinc-binding domain"/>
    <property type="match status" value="1"/>
</dbReference>
<feature type="domain" description="B box-type" evidence="9">
    <location>
        <begin position="157"/>
        <end position="197"/>
    </location>
</feature>
<dbReference type="InterPro" id="IPR058030">
    <property type="entry name" value="TRIM8/14/16/25/29/45/65_CC"/>
</dbReference>
<keyword evidence="3 6" id="KW-0863">Zinc-finger</keyword>
<dbReference type="SUPFAM" id="SSF49899">
    <property type="entry name" value="Concanavalin A-like lectins/glucanases"/>
    <property type="match status" value="1"/>
</dbReference>
<dbReference type="GeneTree" id="ENSGT00940000159755"/>
<dbReference type="Pfam" id="PF13765">
    <property type="entry name" value="PRY"/>
    <property type="match status" value="1"/>
</dbReference>
<evidence type="ECO:0000256" key="5">
    <source>
        <dbReference type="ARBA" id="ARBA00022859"/>
    </source>
</evidence>
<dbReference type="PRINTS" id="PR01407">
    <property type="entry name" value="BUTYPHLNCDUF"/>
</dbReference>
<sequence>MWSQHDMATAGSVLSKEQLLCPICLDLFNQPVTTPCGHNFCRECIQRYWQSANLAQCPMCKHKLFMRPDLKVNTFISEVASQFKELAERRYENEINTVDGSTGHEAEVSCDVCVGKRVKALKSCLECLASFCETHLEPHLVLGTFKKHRLISPMMNMQDRVCRKHEKLLDLFCNTDQTYVCQFCIKKDHKAHRTVRIEDESRDRRAQIRNMNGEVETMIHCRQKKIGKINQTVQLSRRNTEREIEESRQIFNKLLRFVQRGQDEVLEVISAKQRQVESRARGIIMELEQEIDELRHRSTEMSQFSRTEDDLYVLQCFPDFSTIPATKDWSDICMESAEYVGTLRRAVRRVSCQLEETVKAEVKRLCETEFQRAQRCAVDVTLDPDTAHPKLVLSENKKQVYHNDVALNLPDNPARFYPGVSVLGKEGFSSGRFYYEVQVKGKTEWDIGVGLESVNRKGGSILNPENGYWTLGMRKDGSYWALSSPPICVPLVEKPERVGVYVDLGWGQVSFYNVDSHSHIYTFTGYSFGERLFPYFNPRRNHNGVNSVPLIISPVNIEN</sequence>
<dbReference type="SMART" id="SM00449">
    <property type="entry name" value="SPRY"/>
    <property type="match status" value="1"/>
</dbReference>
<dbReference type="InterPro" id="IPR051051">
    <property type="entry name" value="E3_ubiq-ligase_TRIM/RNF"/>
</dbReference>
<dbReference type="InterPro" id="IPR001841">
    <property type="entry name" value="Znf_RING"/>
</dbReference>
<dbReference type="OMA" id="NPRRNHG"/>
<dbReference type="Pfam" id="PF25600">
    <property type="entry name" value="TRIM_CC"/>
    <property type="match status" value="1"/>
</dbReference>
<dbReference type="InterPro" id="IPR013320">
    <property type="entry name" value="ConA-like_dom_sf"/>
</dbReference>
<dbReference type="InterPro" id="IPR001870">
    <property type="entry name" value="B30.2/SPRY"/>
</dbReference>
<dbReference type="Pfam" id="PF15227">
    <property type="entry name" value="zf-C3HC4_4"/>
    <property type="match status" value="1"/>
</dbReference>
<dbReference type="FunFam" id="2.60.120.920:FF:000004">
    <property type="entry name" value="Butyrophilin subfamily 1 member A1"/>
    <property type="match status" value="1"/>
</dbReference>
<evidence type="ECO:0000256" key="3">
    <source>
        <dbReference type="ARBA" id="ARBA00022771"/>
    </source>
</evidence>
<keyword evidence="4" id="KW-0862">Zinc</keyword>
<evidence type="ECO:0000256" key="4">
    <source>
        <dbReference type="ARBA" id="ARBA00022833"/>
    </source>
</evidence>
<dbReference type="CDD" id="cd13733">
    <property type="entry name" value="SPRY_PRY_C-I_1"/>
    <property type="match status" value="1"/>
</dbReference>
<dbReference type="Ensembl" id="ENSAOCT00000003514.2">
    <property type="protein sequence ID" value="ENSAOCP00000007052.2"/>
    <property type="gene ID" value="ENSAOCG00000010769.2"/>
</dbReference>
<evidence type="ECO:0000259" key="8">
    <source>
        <dbReference type="PROSITE" id="PS50089"/>
    </source>
</evidence>
<dbReference type="InterPro" id="IPR003879">
    <property type="entry name" value="Butyrophylin_SPRY"/>
</dbReference>
<dbReference type="Pfam" id="PF00643">
    <property type="entry name" value="zf-B_box"/>
    <property type="match status" value="1"/>
</dbReference>
<feature type="coiled-coil region" evidence="7">
    <location>
        <begin position="277"/>
        <end position="304"/>
    </location>
</feature>
<dbReference type="GO" id="GO:0005737">
    <property type="term" value="C:cytoplasm"/>
    <property type="evidence" value="ECO:0007669"/>
    <property type="project" value="UniProtKB-ARBA"/>
</dbReference>
<evidence type="ECO:0008006" key="13">
    <source>
        <dbReference type="Google" id="ProtNLM"/>
    </source>
</evidence>
<organism evidence="11 12">
    <name type="scientific">Amphiprion ocellaris</name>
    <name type="common">Clown anemonefish</name>
    <dbReference type="NCBI Taxonomy" id="80972"/>
    <lineage>
        <taxon>Eukaryota</taxon>
        <taxon>Metazoa</taxon>
        <taxon>Chordata</taxon>
        <taxon>Craniata</taxon>
        <taxon>Vertebrata</taxon>
        <taxon>Euteleostomi</taxon>
        <taxon>Actinopterygii</taxon>
        <taxon>Neopterygii</taxon>
        <taxon>Teleostei</taxon>
        <taxon>Neoteleostei</taxon>
        <taxon>Acanthomorphata</taxon>
        <taxon>Ovalentaria</taxon>
        <taxon>Pomacentridae</taxon>
        <taxon>Amphiprion</taxon>
    </lineage>
</organism>
<dbReference type="Pfam" id="PF00622">
    <property type="entry name" value="SPRY"/>
    <property type="match status" value="1"/>
</dbReference>
<dbReference type="PROSITE" id="PS00518">
    <property type="entry name" value="ZF_RING_1"/>
    <property type="match status" value="1"/>
</dbReference>
<evidence type="ECO:0000259" key="10">
    <source>
        <dbReference type="PROSITE" id="PS50188"/>
    </source>
</evidence>
<evidence type="ECO:0000256" key="7">
    <source>
        <dbReference type="SAM" id="Coils"/>
    </source>
</evidence>
<evidence type="ECO:0000259" key="9">
    <source>
        <dbReference type="PROSITE" id="PS50119"/>
    </source>
</evidence>
<dbReference type="InterPro" id="IPR003877">
    <property type="entry name" value="SPRY_dom"/>
</dbReference>
<dbReference type="PANTHER" id="PTHR25465">
    <property type="entry name" value="B-BOX DOMAIN CONTAINING"/>
    <property type="match status" value="1"/>
</dbReference>
<dbReference type="InterPro" id="IPR043136">
    <property type="entry name" value="B30.2/SPRY_sf"/>
</dbReference>
<dbReference type="SMART" id="SM00184">
    <property type="entry name" value="RING"/>
    <property type="match status" value="1"/>
</dbReference>
<evidence type="ECO:0000256" key="2">
    <source>
        <dbReference type="ARBA" id="ARBA00022723"/>
    </source>
</evidence>
<dbReference type="PROSITE" id="PS50089">
    <property type="entry name" value="ZF_RING_2"/>
    <property type="match status" value="1"/>
</dbReference>
<feature type="domain" description="RING-type" evidence="8">
    <location>
        <begin position="21"/>
        <end position="61"/>
    </location>
</feature>
<dbReference type="InterPro" id="IPR000315">
    <property type="entry name" value="Znf_B-box"/>
</dbReference>
<keyword evidence="1" id="KW-0399">Innate immunity</keyword>
<dbReference type="GO" id="GO:0008270">
    <property type="term" value="F:zinc ion binding"/>
    <property type="evidence" value="ECO:0007669"/>
    <property type="project" value="UniProtKB-KW"/>
</dbReference>
<reference evidence="11 12" key="1">
    <citation type="submission" date="2022-01" db="EMBL/GenBank/DDBJ databases">
        <title>A chromosome-scale genome assembly of the false clownfish, Amphiprion ocellaris.</title>
        <authorList>
            <person name="Ryu T."/>
        </authorList>
    </citation>
    <scope>NUCLEOTIDE SEQUENCE [LARGE SCALE GENOMIC DNA]</scope>
</reference>
<dbReference type="GO" id="GO:0045087">
    <property type="term" value="P:innate immune response"/>
    <property type="evidence" value="ECO:0007669"/>
    <property type="project" value="UniProtKB-KW"/>
</dbReference>
<protein>
    <recommendedName>
        <fullName evidence="13">G protein-coupled receptor 156</fullName>
    </recommendedName>
</protein>
<dbReference type="InterPro" id="IPR006574">
    <property type="entry name" value="PRY"/>
</dbReference>
<gene>
    <name evidence="11" type="primary">GPR156</name>
</gene>
<dbReference type="Gene3D" id="3.30.160.60">
    <property type="entry name" value="Classic Zinc Finger"/>
    <property type="match status" value="1"/>
</dbReference>
<evidence type="ECO:0000313" key="12">
    <source>
        <dbReference type="Proteomes" id="UP001501940"/>
    </source>
</evidence>
<proteinExistence type="predicted"/>